<keyword evidence="3 8" id="KW-1003">Cell membrane</keyword>
<evidence type="ECO:0000256" key="4">
    <source>
        <dbReference type="ARBA" id="ARBA00022679"/>
    </source>
</evidence>
<proteinExistence type="inferred from homology"/>
<comment type="catalytic activity">
    <reaction evidence="8">
        <text>an all-trans-polyprenyl diphosphate + 1,4-dihydroxy-2-naphthoate + H(+) = a 2-demethylmenaquinol + CO2 + diphosphate</text>
        <dbReference type="Rhea" id="RHEA:26478"/>
        <dbReference type="Rhea" id="RHEA-COMP:9563"/>
        <dbReference type="Rhea" id="RHEA-COMP:9564"/>
        <dbReference type="ChEBI" id="CHEBI:11173"/>
        <dbReference type="ChEBI" id="CHEBI:15378"/>
        <dbReference type="ChEBI" id="CHEBI:16526"/>
        <dbReference type="ChEBI" id="CHEBI:33019"/>
        <dbReference type="ChEBI" id="CHEBI:55437"/>
        <dbReference type="ChEBI" id="CHEBI:58914"/>
        <dbReference type="EC" id="2.5.1.74"/>
    </reaction>
</comment>
<dbReference type="InterPro" id="IPR000537">
    <property type="entry name" value="UbiA_prenyltransferase"/>
</dbReference>
<dbReference type="NCBIfam" id="TIGR00751">
    <property type="entry name" value="menA"/>
    <property type="match status" value="1"/>
</dbReference>
<protein>
    <recommendedName>
        <fullName evidence="8 9">1,4-dihydroxy-2-naphthoate octaprenyltransferase</fullName>
        <shortName evidence="8">DHNA-octaprenyltransferase</shortName>
        <ecNumber evidence="8 9">2.5.1.74</ecNumber>
    </recommendedName>
</protein>
<dbReference type="HAMAP" id="MF_01937">
    <property type="entry name" value="MenA_1"/>
    <property type="match status" value="1"/>
</dbReference>
<dbReference type="EC" id="2.5.1.74" evidence="8 9"/>
<evidence type="ECO:0000256" key="8">
    <source>
        <dbReference type="HAMAP-Rule" id="MF_01937"/>
    </source>
</evidence>
<keyword evidence="5 8" id="KW-0812">Transmembrane</keyword>
<dbReference type="GO" id="GO:0005886">
    <property type="term" value="C:plasma membrane"/>
    <property type="evidence" value="ECO:0007669"/>
    <property type="project" value="UniProtKB-SubCell"/>
</dbReference>
<evidence type="ECO:0000313" key="11">
    <source>
        <dbReference type="EMBL" id="OZG52134.1"/>
    </source>
</evidence>
<dbReference type="Pfam" id="PF01040">
    <property type="entry name" value="UbiA"/>
    <property type="match status" value="1"/>
</dbReference>
<reference evidence="11 12" key="1">
    <citation type="journal article" date="2017" name="BMC Genomics">
        <title>Comparative genomic and phylogenomic analyses of the Bifidobacteriaceae family.</title>
        <authorList>
            <person name="Lugli G.A."/>
            <person name="Milani C."/>
            <person name="Turroni F."/>
            <person name="Duranti S."/>
            <person name="Mancabelli L."/>
            <person name="Mangifesta M."/>
            <person name="Ferrario C."/>
            <person name="Modesto M."/>
            <person name="Mattarelli P."/>
            <person name="Jiri K."/>
            <person name="van Sinderen D."/>
            <person name="Ventura M."/>
        </authorList>
    </citation>
    <scope>NUCLEOTIDE SEQUENCE [LARGE SCALE GENOMIC DNA]</scope>
    <source>
        <strain evidence="11 12">DSM 24742</strain>
    </source>
</reference>
<dbReference type="PIRSF" id="PIRSF005355">
    <property type="entry name" value="UBIAD1"/>
    <property type="match status" value="1"/>
</dbReference>
<dbReference type="Gene3D" id="1.20.120.1780">
    <property type="entry name" value="UbiA prenyltransferase"/>
    <property type="match status" value="1"/>
</dbReference>
<evidence type="ECO:0000256" key="10">
    <source>
        <dbReference type="SAM" id="MobiDB-lite"/>
    </source>
</evidence>
<accession>A0A261EZ47</accession>
<dbReference type="CDD" id="cd13962">
    <property type="entry name" value="PT_UbiA_UBIAD1"/>
    <property type="match status" value="1"/>
</dbReference>
<keyword evidence="2 8" id="KW-0474">Menaquinone biosynthesis</keyword>
<keyword evidence="4 8" id="KW-0808">Transferase</keyword>
<feature type="transmembrane region" description="Helical" evidence="8">
    <location>
        <begin position="246"/>
        <end position="266"/>
    </location>
</feature>
<feature type="transmembrane region" description="Helical" evidence="8">
    <location>
        <begin position="304"/>
        <end position="322"/>
    </location>
</feature>
<organism evidence="11 12">
    <name type="scientific">Pseudoscardovia radai</name>
    <dbReference type="NCBI Taxonomy" id="987066"/>
    <lineage>
        <taxon>Bacteria</taxon>
        <taxon>Bacillati</taxon>
        <taxon>Actinomycetota</taxon>
        <taxon>Actinomycetes</taxon>
        <taxon>Bifidobacteriales</taxon>
        <taxon>Bifidobacteriaceae</taxon>
        <taxon>Pseudoscardovia</taxon>
    </lineage>
</organism>
<sequence>MKLLSGIRPRTLILSVTPVLIGGAAAISDIESRFRESRACPGPGCHVGHGFWLPYVPSAFLFVWLLCLLVALFLQIAANLANDYSDGVRGTDRARTDSSATSSGTSPAAPTRLVSSGTDPSSVLVAAIVFAALACEAGLVLTFATSHWWFLIVGILCLLAGWFYVGGKHPYGYRGLGDLAVFLFFGLVATLGTQYALTSCITAMGICGAISAGLSACAVLGVNNLRDADTDRQAGKNTLVVLLGRQAGSIIVAAEALLSAVLLGVTTVLQSSATGICATLLALSSAALLVSDTMLPHDERDYRLMFRHATFLSLVLAVGYFLCTLEF</sequence>
<feature type="transmembrane region" description="Helical" evidence="8">
    <location>
        <begin position="147"/>
        <end position="167"/>
    </location>
</feature>
<comment type="pathway">
    <text evidence="8">Quinol/quinone metabolism; menaquinone biosynthesis; menaquinol from 1,4-dihydroxy-2-naphthoate: step 1/2.</text>
</comment>
<dbReference type="AlphaFoldDB" id="A0A261EZ47"/>
<comment type="function">
    <text evidence="8">Conversion of 1,4-dihydroxy-2-naphthoate (DHNA) to demethylmenaquinone (DMK).</text>
</comment>
<keyword evidence="12" id="KW-1185">Reference proteome</keyword>
<evidence type="ECO:0000256" key="5">
    <source>
        <dbReference type="ARBA" id="ARBA00022692"/>
    </source>
</evidence>
<feature type="transmembrane region" description="Helical" evidence="8">
    <location>
        <begin position="272"/>
        <end position="292"/>
    </location>
</feature>
<evidence type="ECO:0000256" key="1">
    <source>
        <dbReference type="ARBA" id="ARBA00004141"/>
    </source>
</evidence>
<dbReference type="InterPro" id="IPR004657">
    <property type="entry name" value="MenA"/>
</dbReference>
<gene>
    <name evidence="8" type="primary">menA</name>
    <name evidence="11" type="ORF">PSRA_0684</name>
</gene>
<dbReference type="GO" id="GO:0046428">
    <property type="term" value="F:1,4-dihydroxy-2-naphthoate polyprenyltransferase activity"/>
    <property type="evidence" value="ECO:0007669"/>
    <property type="project" value="UniProtKB-UniRule"/>
</dbReference>
<feature type="transmembrane region" description="Helical" evidence="8">
    <location>
        <begin position="179"/>
        <end position="197"/>
    </location>
</feature>
<keyword evidence="7 8" id="KW-0472">Membrane</keyword>
<feature type="transmembrane region" description="Helical" evidence="8">
    <location>
        <begin position="203"/>
        <end position="225"/>
    </location>
</feature>
<comment type="caution">
    <text evidence="11">The sequence shown here is derived from an EMBL/GenBank/DDBJ whole genome shotgun (WGS) entry which is preliminary data.</text>
</comment>
<evidence type="ECO:0000256" key="2">
    <source>
        <dbReference type="ARBA" id="ARBA00022428"/>
    </source>
</evidence>
<feature type="transmembrane region" description="Helical" evidence="8">
    <location>
        <begin position="50"/>
        <end position="74"/>
    </location>
</feature>
<feature type="compositionally biased region" description="Low complexity" evidence="10">
    <location>
        <begin position="97"/>
        <end position="111"/>
    </location>
</feature>
<dbReference type="RefSeq" id="WP_094660517.1">
    <property type="nucleotide sequence ID" value="NZ_MWWR01000005.1"/>
</dbReference>
<comment type="subcellular location">
    <subcellularLocation>
        <location evidence="8">Cell membrane</location>
        <topology evidence="8">Multi-pass membrane protein</topology>
    </subcellularLocation>
    <subcellularLocation>
        <location evidence="1">Membrane</location>
        <topology evidence="1">Multi-pass membrane protein</topology>
    </subcellularLocation>
</comment>
<dbReference type="Proteomes" id="UP000216725">
    <property type="component" value="Unassembled WGS sequence"/>
</dbReference>
<evidence type="ECO:0000256" key="6">
    <source>
        <dbReference type="ARBA" id="ARBA00022989"/>
    </source>
</evidence>
<dbReference type="PANTHER" id="PTHR13929:SF0">
    <property type="entry name" value="UBIA PRENYLTRANSFERASE DOMAIN-CONTAINING PROTEIN 1"/>
    <property type="match status" value="1"/>
</dbReference>
<dbReference type="InterPro" id="IPR026046">
    <property type="entry name" value="UBIAD1"/>
</dbReference>
<dbReference type="GO" id="GO:0009234">
    <property type="term" value="P:menaquinone biosynthetic process"/>
    <property type="evidence" value="ECO:0007669"/>
    <property type="project" value="UniProtKB-UniRule"/>
</dbReference>
<dbReference type="UniPathway" id="UPA00079">
    <property type="reaction ID" value="UER00168"/>
</dbReference>
<feature type="transmembrane region" description="Helical" evidence="8">
    <location>
        <begin position="122"/>
        <end position="141"/>
    </location>
</feature>
<keyword evidence="6 8" id="KW-1133">Transmembrane helix</keyword>
<dbReference type="GO" id="GO:0042371">
    <property type="term" value="P:vitamin K biosynthetic process"/>
    <property type="evidence" value="ECO:0007669"/>
    <property type="project" value="TreeGrafter"/>
</dbReference>
<evidence type="ECO:0000256" key="9">
    <source>
        <dbReference type="NCBIfam" id="TIGR00751"/>
    </source>
</evidence>
<evidence type="ECO:0000256" key="3">
    <source>
        <dbReference type="ARBA" id="ARBA00022475"/>
    </source>
</evidence>
<evidence type="ECO:0000313" key="12">
    <source>
        <dbReference type="Proteomes" id="UP000216725"/>
    </source>
</evidence>
<dbReference type="OrthoDB" id="9767568at2"/>
<feature type="region of interest" description="Disordered" evidence="10">
    <location>
        <begin position="88"/>
        <end position="114"/>
    </location>
</feature>
<comment type="similarity">
    <text evidence="8">Belongs to the MenA family. Type 1 subfamily.</text>
</comment>
<dbReference type="EMBL" id="MWWR01000005">
    <property type="protein sequence ID" value="OZG52134.1"/>
    <property type="molecule type" value="Genomic_DNA"/>
</dbReference>
<name>A0A261EZ47_9BIFI</name>
<evidence type="ECO:0000256" key="7">
    <source>
        <dbReference type="ARBA" id="ARBA00023136"/>
    </source>
</evidence>
<dbReference type="PANTHER" id="PTHR13929">
    <property type="entry name" value="1,4-DIHYDROXY-2-NAPHTHOATE OCTAPRENYLTRANSFERASE"/>
    <property type="match status" value="1"/>
</dbReference>